<protein>
    <submittedName>
        <fullName evidence="1">Uncharacterized protein</fullName>
    </submittedName>
</protein>
<gene>
    <name evidence="1" type="ORF">GDS87_14675</name>
</gene>
<dbReference type="Proteomes" id="UP000373269">
    <property type="component" value="Chromosome"/>
</dbReference>
<dbReference type="EMBL" id="CP045835">
    <property type="protein sequence ID" value="QGG52105.1"/>
    <property type="molecule type" value="Genomic_DNA"/>
</dbReference>
<proteinExistence type="predicted"/>
<dbReference type="RefSeq" id="WP_369593108.1">
    <property type="nucleotide sequence ID" value="NZ_CP045835.1"/>
</dbReference>
<sequence>MKLHLKDSFLYSTIIAVKNCILLYLENGIGVHLKIVKQLSQEPSTIHKKIVATFRKVTPRV</sequence>
<keyword evidence="2" id="KW-1185">Reference proteome</keyword>
<organism evidence="1 2">
    <name type="scientific">Lysinibacillus pakistanensis</name>
    <dbReference type="NCBI Taxonomy" id="759811"/>
    <lineage>
        <taxon>Bacteria</taxon>
        <taxon>Bacillati</taxon>
        <taxon>Bacillota</taxon>
        <taxon>Bacilli</taxon>
        <taxon>Bacillales</taxon>
        <taxon>Bacillaceae</taxon>
        <taxon>Lysinibacillus</taxon>
    </lineage>
</organism>
<evidence type="ECO:0000313" key="1">
    <source>
        <dbReference type="EMBL" id="QGG52105.1"/>
    </source>
</evidence>
<accession>A0ABX6DF49</accession>
<name>A0ABX6DF49_9BACI</name>
<evidence type="ECO:0000313" key="2">
    <source>
        <dbReference type="Proteomes" id="UP000373269"/>
    </source>
</evidence>
<reference evidence="1 2" key="1">
    <citation type="submission" date="2019-11" db="EMBL/GenBank/DDBJ databases">
        <title>Whole Genome Sequencing and Comparative Genomic Analyses of Lysinibacillus pakistanensis LZH-9, a Halotolerant Strain with Excellent COD Removal Capability.</title>
        <authorList>
            <person name="Zhou H."/>
        </authorList>
    </citation>
    <scope>NUCLEOTIDE SEQUENCE [LARGE SCALE GENOMIC DNA]</scope>
    <source>
        <strain evidence="1 2">LZH-9</strain>
    </source>
</reference>